<dbReference type="EMBL" id="CP159218">
    <property type="protein sequence ID" value="XCG62141.1"/>
    <property type="molecule type" value="Genomic_DNA"/>
</dbReference>
<dbReference type="RefSeq" id="WP_353647756.1">
    <property type="nucleotide sequence ID" value="NZ_CP159218.1"/>
</dbReference>
<dbReference type="Pfam" id="PF13510">
    <property type="entry name" value="Fer2_4"/>
    <property type="match status" value="1"/>
</dbReference>
<organism evidence="3">
    <name type="scientific">Nakamurella sp. A5-74</name>
    <dbReference type="NCBI Taxonomy" id="3158264"/>
    <lineage>
        <taxon>Bacteria</taxon>
        <taxon>Bacillati</taxon>
        <taxon>Actinomycetota</taxon>
        <taxon>Actinomycetes</taxon>
        <taxon>Nakamurellales</taxon>
        <taxon>Nakamurellaceae</taxon>
        <taxon>Nakamurella</taxon>
    </lineage>
</organism>
<dbReference type="InterPro" id="IPR042204">
    <property type="entry name" value="2Fe-2S-bd_N"/>
</dbReference>
<dbReference type="SUPFAM" id="SSF54292">
    <property type="entry name" value="2Fe-2S ferredoxin-like"/>
    <property type="match status" value="1"/>
</dbReference>
<dbReference type="GO" id="GO:0051536">
    <property type="term" value="F:iron-sulfur cluster binding"/>
    <property type="evidence" value="ECO:0007669"/>
    <property type="project" value="InterPro"/>
</dbReference>
<reference evidence="3" key="1">
    <citation type="submission" date="2024-05" db="EMBL/GenBank/DDBJ databases">
        <authorList>
            <person name="Cai S.Y."/>
            <person name="Jin L.M."/>
            <person name="Li H.R."/>
        </authorList>
    </citation>
    <scope>NUCLEOTIDE SEQUENCE</scope>
    <source>
        <strain evidence="3">A5-74</strain>
    </source>
</reference>
<keyword evidence="1" id="KW-0560">Oxidoreductase</keyword>
<dbReference type="InterPro" id="IPR036010">
    <property type="entry name" value="2Fe-2S_ferredoxin-like_sf"/>
</dbReference>
<evidence type="ECO:0000256" key="2">
    <source>
        <dbReference type="SAM" id="MobiDB-lite"/>
    </source>
</evidence>
<gene>
    <name evidence="3" type="ORF">ABLG96_12730</name>
</gene>
<dbReference type="AlphaFoldDB" id="A0AAU8DK45"/>
<dbReference type="GO" id="GO:0016491">
    <property type="term" value="F:oxidoreductase activity"/>
    <property type="evidence" value="ECO:0007669"/>
    <property type="project" value="UniProtKB-KW"/>
</dbReference>
<feature type="compositionally biased region" description="Basic and acidic residues" evidence="2">
    <location>
        <begin position="8"/>
        <end position="17"/>
    </location>
</feature>
<dbReference type="Gene3D" id="3.10.20.440">
    <property type="entry name" value="2Fe-2S iron-sulphur cluster binding domain, sarcosine oxidase, alpha subunit, N-terminal domain"/>
    <property type="match status" value="1"/>
</dbReference>
<protein>
    <submittedName>
        <fullName evidence="3">(2Fe-2S)-binding protein</fullName>
    </submittedName>
</protein>
<name>A0AAU8DK45_9ACTN</name>
<accession>A0AAU8DK45</accession>
<evidence type="ECO:0000313" key="3">
    <source>
        <dbReference type="EMBL" id="XCG62141.1"/>
    </source>
</evidence>
<sequence>MTPTPVDPGRDPAHPRESAPITITLDGREVTGRSGQTVAGMILAAGIQQWRRTSVGAAPRGVFCGIGVCFDCIVTVNGLRDVRACLRRARDGDVVVAQHDRLPAAPAQHTDPS</sequence>
<feature type="region of interest" description="Disordered" evidence="2">
    <location>
        <begin position="1"/>
        <end position="30"/>
    </location>
</feature>
<evidence type="ECO:0000256" key="1">
    <source>
        <dbReference type="ARBA" id="ARBA00023002"/>
    </source>
</evidence>
<proteinExistence type="predicted"/>